<dbReference type="GO" id="GO:0046872">
    <property type="term" value="F:metal ion binding"/>
    <property type="evidence" value="ECO:0007669"/>
    <property type="project" value="InterPro"/>
</dbReference>
<reference evidence="3" key="1">
    <citation type="submission" date="2021-04" db="EMBL/GenBank/DDBJ databases">
        <authorList>
            <consortium name="Wellcome Sanger Institute Data Sharing"/>
        </authorList>
    </citation>
    <scope>NUCLEOTIDE SEQUENCE [LARGE SCALE GENOMIC DNA]</scope>
</reference>
<dbReference type="InterPro" id="IPR044925">
    <property type="entry name" value="His-Me_finger_sf"/>
</dbReference>
<dbReference type="OMA" id="CHASNNT"/>
<evidence type="ECO:0000313" key="3">
    <source>
        <dbReference type="Ensembl" id="ENSSAUP00010024928.1"/>
    </source>
</evidence>
<dbReference type="GeneTree" id="ENSGT01030000234592"/>
<evidence type="ECO:0000313" key="4">
    <source>
        <dbReference type="Proteomes" id="UP000472265"/>
    </source>
</evidence>
<dbReference type="GO" id="GO:0016787">
    <property type="term" value="F:hydrolase activity"/>
    <property type="evidence" value="ECO:0007669"/>
    <property type="project" value="InterPro"/>
</dbReference>
<keyword evidence="4" id="KW-1185">Reference proteome</keyword>
<dbReference type="SMART" id="SM00477">
    <property type="entry name" value="NUC"/>
    <property type="match status" value="1"/>
</dbReference>
<dbReference type="SMART" id="SM00892">
    <property type="entry name" value="Endonuclease_NS"/>
    <property type="match status" value="1"/>
</dbReference>
<dbReference type="Proteomes" id="UP000472265">
    <property type="component" value="Chromosome 10"/>
</dbReference>
<accession>A0A671VDG1</accession>
<dbReference type="InterPro" id="IPR020821">
    <property type="entry name" value="ENPP1-3/EXOG-like_nuc-like"/>
</dbReference>
<organism evidence="3 4">
    <name type="scientific">Sparus aurata</name>
    <name type="common">Gilthead sea bream</name>
    <dbReference type="NCBI Taxonomy" id="8175"/>
    <lineage>
        <taxon>Eukaryota</taxon>
        <taxon>Metazoa</taxon>
        <taxon>Chordata</taxon>
        <taxon>Craniata</taxon>
        <taxon>Vertebrata</taxon>
        <taxon>Euteleostomi</taxon>
        <taxon>Actinopterygii</taxon>
        <taxon>Neopterygii</taxon>
        <taxon>Teleostei</taxon>
        <taxon>Neoteleostei</taxon>
        <taxon>Acanthomorphata</taxon>
        <taxon>Eupercaria</taxon>
        <taxon>Spariformes</taxon>
        <taxon>Sparidae</taxon>
        <taxon>Sparus</taxon>
    </lineage>
</organism>
<sequence length="266" mass="30135">FLVLSSDLIIVFGNGITEDVVSMLDCTGFLLQETPPRVPGILERGNILDQNRYKPICQTLKNLKSFVTLYDTTNRIPVFSASKYNGSQGGRPQNSWNIEPQLYIKQAGQCDYRNNPQRLDRGHLFPSSYGHTENDRISTFTLTNVVPQVDQFNQGSWSKMEQCIKCVMDDYCINNNGQVEGFLIIGAQPGINTLNNRVNIPSMLWSAFCCYSCSKGWLASAHWGQNIRNGQMQLSTTHFNYFCRSNNCLNPSSLNNCTFHYHMFPA</sequence>
<dbReference type="GO" id="GO:0003676">
    <property type="term" value="F:nucleic acid binding"/>
    <property type="evidence" value="ECO:0007669"/>
    <property type="project" value="InterPro"/>
</dbReference>
<reference evidence="3" key="2">
    <citation type="submission" date="2025-08" db="UniProtKB">
        <authorList>
            <consortium name="Ensembl"/>
        </authorList>
    </citation>
    <scope>IDENTIFICATION</scope>
</reference>
<evidence type="ECO:0000259" key="2">
    <source>
        <dbReference type="SMART" id="SM00892"/>
    </source>
</evidence>
<dbReference type="InParanoid" id="A0A671VDG1"/>
<dbReference type="Gene3D" id="3.40.570.10">
    <property type="entry name" value="Extracellular Endonuclease, subunit A"/>
    <property type="match status" value="1"/>
</dbReference>
<dbReference type="InterPro" id="IPR039015">
    <property type="entry name" value="ENDOD1"/>
</dbReference>
<reference evidence="3" key="3">
    <citation type="submission" date="2025-09" db="UniProtKB">
        <authorList>
            <consortium name="Ensembl"/>
        </authorList>
    </citation>
    <scope>IDENTIFICATION</scope>
</reference>
<feature type="domain" description="DNA/RNA non-specific endonuclease/pyrophosphatase/phosphodiesterase" evidence="2">
    <location>
        <begin position="62"/>
        <end position="248"/>
    </location>
</feature>
<dbReference type="InterPro" id="IPR044929">
    <property type="entry name" value="DNA/RNA_non-sp_Endonuclease_sf"/>
</dbReference>
<evidence type="ECO:0000259" key="1">
    <source>
        <dbReference type="SMART" id="SM00477"/>
    </source>
</evidence>
<dbReference type="Pfam" id="PF01223">
    <property type="entry name" value="Endonuclease_NS"/>
    <property type="match status" value="1"/>
</dbReference>
<name>A0A671VDG1_SPAAU</name>
<feature type="domain" description="ENPP1-3/EXOG-like endonuclease/phosphodiesterase" evidence="1">
    <location>
        <begin position="63"/>
        <end position="247"/>
    </location>
</feature>
<dbReference type="SUPFAM" id="SSF54060">
    <property type="entry name" value="His-Me finger endonucleases"/>
    <property type="match status" value="1"/>
</dbReference>
<dbReference type="PANTHER" id="PTHR21472">
    <property type="entry name" value="ENDONUCLEASE DOMAIN-CONTAINING 1 PROTEIN ENDOD1"/>
    <property type="match status" value="1"/>
</dbReference>
<dbReference type="Ensembl" id="ENSSAUT00010026330.1">
    <property type="protein sequence ID" value="ENSSAUP00010024928.1"/>
    <property type="gene ID" value="ENSSAUG00010010906.1"/>
</dbReference>
<dbReference type="AlphaFoldDB" id="A0A671VDG1"/>
<dbReference type="PANTHER" id="PTHR21472:SF15">
    <property type="entry name" value="ENDONUCLEASE DOMAIN-CONTAINING 1 PROTEIN-RELATED"/>
    <property type="match status" value="1"/>
</dbReference>
<proteinExistence type="predicted"/>
<protein>
    <submittedName>
        <fullName evidence="3">Uncharacterized protein</fullName>
    </submittedName>
</protein>
<dbReference type="InterPro" id="IPR001604">
    <property type="entry name" value="Endo_G_ENPP1-like_dom"/>
</dbReference>